<dbReference type="EMBL" id="PXVD01000021">
    <property type="protein sequence ID" value="MDJ1372194.1"/>
    <property type="molecule type" value="Genomic_DNA"/>
</dbReference>
<dbReference type="PANTHER" id="PTHR47737:SF1">
    <property type="entry name" value="GLYCINE BETAINE_PROLINE BETAINE TRANSPORT SYSTEM PERMEASE PROTEIN PROW"/>
    <property type="match status" value="1"/>
</dbReference>
<evidence type="ECO:0000259" key="9">
    <source>
        <dbReference type="PROSITE" id="PS50928"/>
    </source>
</evidence>
<evidence type="ECO:0000256" key="4">
    <source>
        <dbReference type="ARBA" id="ARBA00022692"/>
    </source>
</evidence>
<feature type="transmembrane region" description="Helical" evidence="7">
    <location>
        <begin position="97"/>
        <end position="120"/>
    </location>
</feature>
<evidence type="ECO:0000256" key="6">
    <source>
        <dbReference type="ARBA" id="ARBA00023136"/>
    </source>
</evidence>
<evidence type="ECO:0000256" key="8">
    <source>
        <dbReference type="SAM" id="MobiDB-lite"/>
    </source>
</evidence>
<protein>
    <submittedName>
        <fullName evidence="10">Glycine/betaine ABC transporter permease</fullName>
    </submittedName>
</protein>
<comment type="subcellular location">
    <subcellularLocation>
        <location evidence="7">Cell membrane</location>
        <topology evidence="7">Multi-pass membrane protein</topology>
    </subcellularLocation>
    <subcellularLocation>
        <location evidence="1">Membrane</location>
        <topology evidence="1">Multi-pass membrane protein</topology>
    </subcellularLocation>
</comment>
<keyword evidence="4 7" id="KW-0812">Transmembrane</keyword>
<reference evidence="10" key="2">
    <citation type="journal article" date="2022" name="Sci. Rep.">
        <title>In silico prediction of the enzymes involved in the degradation of the herbicide molinate by Gulosibacter molinativorax ON4T.</title>
        <authorList>
            <person name="Lopes A.R."/>
            <person name="Bunin E."/>
            <person name="Viana A.T."/>
            <person name="Froufe H."/>
            <person name="Munoz-Merida A."/>
            <person name="Pinho D."/>
            <person name="Figueiredo J."/>
            <person name="Barroso C."/>
            <person name="Vaz-Moreira I."/>
            <person name="Bellanger X."/>
            <person name="Egas C."/>
            <person name="Nunes O.C."/>
        </authorList>
    </citation>
    <scope>NUCLEOTIDE SEQUENCE</scope>
    <source>
        <strain evidence="10">ON4</strain>
    </source>
</reference>
<keyword evidence="5 7" id="KW-1133">Transmembrane helix</keyword>
<evidence type="ECO:0000256" key="3">
    <source>
        <dbReference type="ARBA" id="ARBA00022475"/>
    </source>
</evidence>
<comment type="similarity">
    <text evidence="7">Belongs to the binding-protein-dependent transport system permease family.</text>
</comment>
<reference evidence="10" key="1">
    <citation type="submission" date="2018-03" db="EMBL/GenBank/DDBJ databases">
        <authorList>
            <person name="Nunes O.C."/>
            <person name="Lopes A.R."/>
            <person name="Froufe H."/>
            <person name="Munoz-Merida A."/>
            <person name="Barroso C."/>
            <person name="Egas C."/>
        </authorList>
    </citation>
    <scope>NUCLEOTIDE SEQUENCE</scope>
    <source>
        <strain evidence="10">ON4</strain>
    </source>
</reference>
<dbReference type="PROSITE" id="PS50928">
    <property type="entry name" value="ABC_TM1"/>
    <property type="match status" value="1"/>
</dbReference>
<gene>
    <name evidence="10" type="ORF">C7K25_12575</name>
</gene>
<dbReference type="InterPro" id="IPR000515">
    <property type="entry name" value="MetI-like"/>
</dbReference>
<evidence type="ECO:0000313" key="10">
    <source>
        <dbReference type="EMBL" id="MDJ1372194.1"/>
    </source>
</evidence>
<evidence type="ECO:0000313" key="11">
    <source>
        <dbReference type="Proteomes" id="UP001170379"/>
    </source>
</evidence>
<keyword evidence="2 7" id="KW-0813">Transport</keyword>
<feature type="transmembrane region" description="Helical" evidence="7">
    <location>
        <begin position="220"/>
        <end position="240"/>
    </location>
</feature>
<evidence type="ECO:0000256" key="5">
    <source>
        <dbReference type="ARBA" id="ARBA00022989"/>
    </source>
</evidence>
<proteinExistence type="inferred from homology"/>
<feature type="transmembrane region" description="Helical" evidence="7">
    <location>
        <begin position="72"/>
        <end position="91"/>
    </location>
</feature>
<comment type="caution">
    <text evidence="10">The sequence shown here is derived from an EMBL/GenBank/DDBJ whole genome shotgun (WGS) entry which is preliminary data.</text>
</comment>
<feature type="transmembrane region" description="Helical" evidence="7">
    <location>
        <begin position="141"/>
        <end position="168"/>
    </location>
</feature>
<dbReference type="CDD" id="cd06261">
    <property type="entry name" value="TM_PBP2"/>
    <property type="match status" value="1"/>
</dbReference>
<feature type="transmembrane region" description="Helical" evidence="7">
    <location>
        <begin position="252"/>
        <end position="269"/>
    </location>
</feature>
<dbReference type="PANTHER" id="PTHR47737">
    <property type="entry name" value="GLYCINE BETAINE/PROLINE BETAINE TRANSPORT SYSTEM PERMEASE PROTEIN PROW"/>
    <property type="match status" value="1"/>
</dbReference>
<evidence type="ECO:0000256" key="2">
    <source>
        <dbReference type="ARBA" id="ARBA00022448"/>
    </source>
</evidence>
<feature type="transmembrane region" description="Helical" evidence="7">
    <location>
        <begin position="42"/>
        <end position="65"/>
    </location>
</feature>
<sequence>MLDINFSIPFGTWVETATRWVVDVFGVFFDIVGAILKFPYDFFYLILSSVPNWVVMLVIVALALLAKGRKGIVLAVGSLIGLLFIVSVGQWDNAMRTLSLVLVASILSLVIAIPTGIWAAKSERASRVIRPILDFFQTMPAMVYLIPALLLFGVGVVPGIFATVIFSLPPGVRMTELGIRGVDKEVVEAGRAFGATPGRILRQIELPLAMPSIMAGVNQVIMLSLSMVVIAGMVGAAGLGQQVTQALQSIDLSLGFEAGLSVVVLAMILDRLTGGIGSRKVRKAASTKAASDEETDQETKSLPAVAN</sequence>
<organism evidence="10 11">
    <name type="scientific">Gulosibacter molinativorax</name>
    <dbReference type="NCBI Taxonomy" id="256821"/>
    <lineage>
        <taxon>Bacteria</taxon>
        <taxon>Bacillati</taxon>
        <taxon>Actinomycetota</taxon>
        <taxon>Actinomycetes</taxon>
        <taxon>Micrococcales</taxon>
        <taxon>Microbacteriaceae</taxon>
        <taxon>Gulosibacter</taxon>
    </lineage>
</organism>
<evidence type="ECO:0000256" key="7">
    <source>
        <dbReference type="RuleBase" id="RU363032"/>
    </source>
</evidence>
<evidence type="ECO:0000256" key="1">
    <source>
        <dbReference type="ARBA" id="ARBA00004141"/>
    </source>
</evidence>
<feature type="region of interest" description="Disordered" evidence="8">
    <location>
        <begin position="284"/>
        <end position="307"/>
    </location>
</feature>
<dbReference type="SUPFAM" id="SSF161098">
    <property type="entry name" value="MetI-like"/>
    <property type="match status" value="1"/>
</dbReference>
<accession>A0ABT7CBM1</accession>
<dbReference type="RefSeq" id="WP_051267066.1">
    <property type="nucleotide sequence ID" value="NZ_CP028426.1"/>
</dbReference>
<feature type="domain" description="ABC transmembrane type-1" evidence="9">
    <location>
        <begin position="94"/>
        <end position="273"/>
    </location>
</feature>
<dbReference type="Gene3D" id="1.10.3720.10">
    <property type="entry name" value="MetI-like"/>
    <property type="match status" value="1"/>
</dbReference>
<dbReference type="InterPro" id="IPR035906">
    <property type="entry name" value="MetI-like_sf"/>
</dbReference>
<name>A0ABT7CBM1_9MICO</name>
<keyword evidence="6 7" id="KW-0472">Membrane</keyword>
<keyword evidence="11" id="KW-1185">Reference proteome</keyword>
<dbReference type="Pfam" id="PF00528">
    <property type="entry name" value="BPD_transp_1"/>
    <property type="match status" value="1"/>
</dbReference>
<keyword evidence="3" id="KW-1003">Cell membrane</keyword>
<dbReference type="Proteomes" id="UP001170379">
    <property type="component" value="Unassembled WGS sequence"/>
</dbReference>